<dbReference type="OrthoDB" id="1393783at2759"/>
<dbReference type="Gene3D" id="3.80.10.10">
    <property type="entry name" value="Ribonuclease Inhibitor"/>
    <property type="match status" value="1"/>
</dbReference>
<comment type="caution">
    <text evidence="1">The sequence shown here is derived from an EMBL/GenBank/DDBJ whole genome shotgun (WGS) entry which is preliminary data.</text>
</comment>
<proteinExistence type="predicted"/>
<accession>A0A834WEU5</accession>
<dbReference type="InterPro" id="IPR032675">
    <property type="entry name" value="LRR_dom_sf"/>
</dbReference>
<evidence type="ECO:0000313" key="2">
    <source>
        <dbReference type="Proteomes" id="UP000634136"/>
    </source>
</evidence>
<name>A0A834WEU5_9FABA</name>
<protein>
    <submittedName>
        <fullName evidence="1">Disease resistance-like protein DSC1</fullName>
    </submittedName>
</protein>
<keyword evidence="2" id="KW-1185">Reference proteome</keyword>
<dbReference type="SUPFAM" id="SSF52058">
    <property type="entry name" value="L domain-like"/>
    <property type="match status" value="1"/>
</dbReference>
<reference evidence="1" key="1">
    <citation type="submission" date="2020-09" db="EMBL/GenBank/DDBJ databases">
        <title>Genome-Enabled Discovery of Anthraquinone Biosynthesis in Senna tora.</title>
        <authorList>
            <person name="Kang S.-H."/>
            <person name="Pandey R.P."/>
            <person name="Lee C.-M."/>
            <person name="Sim J.-S."/>
            <person name="Jeong J.-T."/>
            <person name="Choi B.-S."/>
            <person name="Jung M."/>
            <person name="Ginzburg D."/>
            <person name="Zhao K."/>
            <person name="Won S.Y."/>
            <person name="Oh T.-J."/>
            <person name="Yu Y."/>
            <person name="Kim N.-H."/>
            <person name="Lee O.R."/>
            <person name="Lee T.-H."/>
            <person name="Bashyal P."/>
            <person name="Kim T.-S."/>
            <person name="Lee W.-H."/>
            <person name="Kawkins C."/>
            <person name="Kim C.-K."/>
            <person name="Kim J.S."/>
            <person name="Ahn B.O."/>
            <person name="Rhee S.Y."/>
            <person name="Sohng J.K."/>
        </authorList>
    </citation>
    <scope>NUCLEOTIDE SEQUENCE</scope>
    <source>
        <tissue evidence="1">Leaf</tissue>
    </source>
</reference>
<sequence length="253" mass="29035">MNLSKSSVECFPATFKHLPKLHHMPLNYCNNLRSIPELPPSLKTLHAQFCPKLKTVLVPSRNSMQEDFNGGMGKLDLSFKESVNLDEQQVMQLTSFSLMQAIHRNSSDPEHEACYPTSSIPWWFTYKATADNPFIIELAPPSDSGDHLLGFVLCGILPRLASGCRICFYLGSEDGYSGYSNRVFDLWDSNRDLAFMWYTPFEKILGKSEGYYIYYKVEMQPYFHINRDNQINPPPLAEEIDNDDQRKGLQLFL</sequence>
<dbReference type="AlphaFoldDB" id="A0A834WEU5"/>
<dbReference type="EMBL" id="JAAIUW010000009">
    <property type="protein sequence ID" value="KAF7814519.1"/>
    <property type="molecule type" value="Genomic_DNA"/>
</dbReference>
<gene>
    <name evidence="1" type="ORF">G2W53_028488</name>
</gene>
<organism evidence="1 2">
    <name type="scientific">Senna tora</name>
    <dbReference type="NCBI Taxonomy" id="362788"/>
    <lineage>
        <taxon>Eukaryota</taxon>
        <taxon>Viridiplantae</taxon>
        <taxon>Streptophyta</taxon>
        <taxon>Embryophyta</taxon>
        <taxon>Tracheophyta</taxon>
        <taxon>Spermatophyta</taxon>
        <taxon>Magnoliopsida</taxon>
        <taxon>eudicotyledons</taxon>
        <taxon>Gunneridae</taxon>
        <taxon>Pentapetalae</taxon>
        <taxon>rosids</taxon>
        <taxon>fabids</taxon>
        <taxon>Fabales</taxon>
        <taxon>Fabaceae</taxon>
        <taxon>Caesalpinioideae</taxon>
        <taxon>Cassia clade</taxon>
        <taxon>Senna</taxon>
    </lineage>
</organism>
<dbReference type="Proteomes" id="UP000634136">
    <property type="component" value="Unassembled WGS sequence"/>
</dbReference>
<evidence type="ECO:0000313" key="1">
    <source>
        <dbReference type="EMBL" id="KAF7814519.1"/>
    </source>
</evidence>